<proteinExistence type="predicted"/>
<sequence length="231" mass="26863">MIVYGIFLWCVYKYTGVHAFVSPYIEPLLENYVLPVVMPLIERHIIQNYMFLRDHPASKPYLCYIASITEKIQQFYHICQPTMKTIQDASEIYLTLWYHYLYTRGIILYTILKIKYIEWLGVCGIEDSNTLGVYWVKYTSMGQTYKIPVRMARTRGPSKRDEELDKIFGLAVSGAHGDYHGQQELLRSMVINEQILDARPVVNTSLDELMRTPLGEKTGSLFSTTVDENKH</sequence>
<reference evidence="1" key="1">
    <citation type="journal article" date="2020" name="Nature">
        <title>Giant virus diversity and host interactions through global metagenomics.</title>
        <authorList>
            <person name="Schulz F."/>
            <person name="Roux S."/>
            <person name="Paez-Espino D."/>
            <person name="Jungbluth S."/>
            <person name="Walsh D.A."/>
            <person name="Denef V.J."/>
            <person name="McMahon K.D."/>
            <person name="Konstantinidis K.T."/>
            <person name="Eloe-Fadrosh E.A."/>
            <person name="Kyrpides N.C."/>
            <person name="Woyke T."/>
        </authorList>
    </citation>
    <scope>NUCLEOTIDE SEQUENCE</scope>
    <source>
        <strain evidence="1">GVMAG-S-1062768-28</strain>
    </source>
</reference>
<protein>
    <submittedName>
        <fullName evidence="1">Uncharacterized protein</fullName>
    </submittedName>
</protein>
<accession>A0A6C0JTM7</accession>
<evidence type="ECO:0000313" key="1">
    <source>
        <dbReference type="EMBL" id="QHU08261.1"/>
    </source>
</evidence>
<name>A0A6C0JTM7_9ZZZZ</name>
<dbReference type="EMBL" id="MN740695">
    <property type="protein sequence ID" value="QHU08261.1"/>
    <property type="molecule type" value="Genomic_DNA"/>
</dbReference>
<organism evidence="1">
    <name type="scientific">viral metagenome</name>
    <dbReference type="NCBI Taxonomy" id="1070528"/>
    <lineage>
        <taxon>unclassified sequences</taxon>
        <taxon>metagenomes</taxon>
        <taxon>organismal metagenomes</taxon>
    </lineage>
</organism>
<dbReference type="AlphaFoldDB" id="A0A6C0JTM7"/>